<feature type="active site" description="Proton donor; for dehydratase activity" evidence="8">
    <location>
        <position position="1138"/>
    </location>
</feature>
<keyword evidence="14" id="KW-1185">Reference proteome</keyword>
<feature type="domain" description="Carrier" evidence="10">
    <location>
        <begin position="3544"/>
        <end position="3623"/>
    </location>
</feature>
<keyword evidence="6" id="KW-0677">Repeat</keyword>
<evidence type="ECO:0000259" key="12">
    <source>
        <dbReference type="PROSITE" id="PS52019"/>
    </source>
</evidence>
<feature type="region of interest" description="Disordered" evidence="9">
    <location>
        <begin position="2503"/>
        <end position="2540"/>
    </location>
</feature>
<dbReference type="InterPro" id="IPR032821">
    <property type="entry name" value="PKS_assoc"/>
</dbReference>
<dbReference type="SMART" id="SM00823">
    <property type="entry name" value="PKS_PP"/>
    <property type="match status" value="1"/>
</dbReference>
<dbReference type="CDD" id="cd00833">
    <property type="entry name" value="PKS"/>
    <property type="match status" value="1"/>
</dbReference>
<dbReference type="Pfam" id="PF21089">
    <property type="entry name" value="PKS_DH_N"/>
    <property type="match status" value="1"/>
</dbReference>
<dbReference type="Gene3D" id="3.30.559.10">
    <property type="entry name" value="Chloramphenicol acetyltransferase-like domain"/>
    <property type="match status" value="1"/>
</dbReference>
<dbReference type="InterPro" id="IPR029063">
    <property type="entry name" value="SAM-dependent_MTases_sf"/>
</dbReference>
<dbReference type="InterPro" id="IPR014043">
    <property type="entry name" value="Acyl_transferase_dom"/>
</dbReference>
<evidence type="ECO:0000256" key="3">
    <source>
        <dbReference type="ARBA" id="ARBA00022598"/>
    </source>
</evidence>
<evidence type="ECO:0000256" key="2">
    <source>
        <dbReference type="ARBA" id="ARBA00022553"/>
    </source>
</evidence>
<dbReference type="InterPro" id="IPR000873">
    <property type="entry name" value="AMP-dep_synth/lig_dom"/>
</dbReference>
<feature type="domain" description="PKS/mFAS DH" evidence="12">
    <location>
        <begin position="947"/>
        <end position="1230"/>
    </location>
</feature>
<evidence type="ECO:0000256" key="8">
    <source>
        <dbReference type="PROSITE-ProRule" id="PRU01363"/>
    </source>
</evidence>
<dbReference type="Gene3D" id="3.40.47.10">
    <property type="match status" value="1"/>
</dbReference>
<dbReference type="PROSITE" id="PS52004">
    <property type="entry name" value="KS3_2"/>
    <property type="match status" value="1"/>
</dbReference>
<organism evidence="13 14">
    <name type="scientific">Oculimacula yallundae</name>
    <dbReference type="NCBI Taxonomy" id="86028"/>
    <lineage>
        <taxon>Eukaryota</taxon>
        <taxon>Fungi</taxon>
        <taxon>Dikarya</taxon>
        <taxon>Ascomycota</taxon>
        <taxon>Pezizomycotina</taxon>
        <taxon>Leotiomycetes</taxon>
        <taxon>Helotiales</taxon>
        <taxon>Ploettnerulaceae</taxon>
        <taxon>Oculimacula</taxon>
    </lineage>
</organism>
<comment type="caution">
    <text evidence="13">The sequence shown here is derived from an EMBL/GenBank/DDBJ whole genome shotgun (WGS) entry which is preliminary data.</text>
</comment>
<dbReference type="InterPro" id="IPR016036">
    <property type="entry name" value="Malonyl_transacylase_ACP-bd"/>
</dbReference>
<dbReference type="SUPFAM" id="SSF53901">
    <property type="entry name" value="Thiolase-like"/>
    <property type="match status" value="1"/>
</dbReference>
<accession>A0ABR4CMI1</accession>
<protein>
    <recommendedName>
        <fullName evidence="15">Polyketide synthase</fullName>
    </recommendedName>
</protein>
<evidence type="ECO:0000313" key="13">
    <source>
        <dbReference type="EMBL" id="KAL2071167.1"/>
    </source>
</evidence>
<dbReference type="InterPro" id="IPR050091">
    <property type="entry name" value="PKS_NRPS_Biosynth_Enz"/>
</dbReference>
<dbReference type="InterPro" id="IPR036736">
    <property type="entry name" value="ACP-like_sf"/>
</dbReference>
<feature type="region of interest" description="C-terminal hotdog fold" evidence="8">
    <location>
        <begin position="1078"/>
        <end position="1230"/>
    </location>
</feature>
<proteinExistence type="predicted"/>
<dbReference type="Pfam" id="PF16197">
    <property type="entry name" value="KAsynt_C_assoc"/>
    <property type="match status" value="1"/>
</dbReference>
<dbReference type="InterPro" id="IPR049552">
    <property type="entry name" value="PKS_DH_N"/>
</dbReference>
<dbReference type="InterPro" id="IPR014030">
    <property type="entry name" value="Ketoacyl_synth_N"/>
</dbReference>
<keyword evidence="2" id="KW-0597">Phosphoprotein</keyword>
<dbReference type="Gene3D" id="3.10.129.10">
    <property type="entry name" value="Hotdog Thioesterase"/>
    <property type="match status" value="1"/>
</dbReference>
<dbReference type="Pfam" id="PF00668">
    <property type="entry name" value="Condensation"/>
    <property type="match status" value="1"/>
</dbReference>
<evidence type="ECO:0000256" key="5">
    <source>
        <dbReference type="ARBA" id="ARBA00022679"/>
    </source>
</evidence>
<dbReference type="CDD" id="cd05930">
    <property type="entry name" value="A_NRPS"/>
    <property type="match status" value="1"/>
</dbReference>
<reference evidence="13 14" key="1">
    <citation type="journal article" date="2024" name="Commun. Biol.">
        <title>Comparative genomic analysis of thermophilic fungi reveals convergent evolutionary adaptations and gene losses.</title>
        <authorList>
            <person name="Steindorff A.S."/>
            <person name="Aguilar-Pontes M.V."/>
            <person name="Robinson A.J."/>
            <person name="Andreopoulos B."/>
            <person name="LaButti K."/>
            <person name="Kuo A."/>
            <person name="Mondo S."/>
            <person name="Riley R."/>
            <person name="Otillar R."/>
            <person name="Haridas S."/>
            <person name="Lipzen A."/>
            <person name="Grimwood J."/>
            <person name="Schmutz J."/>
            <person name="Clum A."/>
            <person name="Reid I.D."/>
            <person name="Moisan M.C."/>
            <person name="Butler G."/>
            <person name="Nguyen T.T.M."/>
            <person name="Dewar K."/>
            <person name="Conant G."/>
            <person name="Drula E."/>
            <person name="Henrissat B."/>
            <person name="Hansel C."/>
            <person name="Singer S."/>
            <person name="Hutchinson M.I."/>
            <person name="de Vries R.P."/>
            <person name="Natvig D.O."/>
            <person name="Powell A.J."/>
            <person name="Tsang A."/>
            <person name="Grigoriev I.V."/>
        </authorList>
    </citation>
    <scope>NUCLEOTIDE SEQUENCE [LARGE SCALE GENOMIC DNA]</scope>
    <source>
        <strain evidence="13 14">CBS 494.80</strain>
    </source>
</reference>
<dbReference type="CDD" id="cd02440">
    <property type="entry name" value="AdoMet_MTases"/>
    <property type="match status" value="1"/>
</dbReference>
<keyword evidence="1" id="KW-0596">Phosphopantetheine</keyword>
<dbReference type="InterPro" id="IPR020807">
    <property type="entry name" value="PKS_DH"/>
</dbReference>
<dbReference type="SMART" id="SM00827">
    <property type="entry name" value="PKS_AT"/>
    <property type="match status" value="1"/>
</dbReference>
<evidence type="ECO:0000256" key="9">
    <source>
        <dbReference type="SAM" id="MobiDB-lite"/>
    </source>
</evidence>
<dbReference type="Gene3D" id="3.30.300.30">
    <property type="match status" value="1"/>
</dbReference>
<dbReference type="PROSITE" id="PS52019">
    <property type="entry name" value="PKS_MFAS_DH"/>
    <property type="match status" value="1"/>
</dbReference>
<evidence type="ECO:0000256" key="4">
    <source>
        <dbReference type="ARBA" id="ARBA00022603"/>
    </source>
</evidence>
<dbReference type="Pfam" id="PF08242">
    <property type="entry name" value="Methyltransf_12"/>
    <property type="match status" value="1"/>
</dbReference>
<dbReference type="Pfam" id="PF14765">
    <property type="entry name" value="PS-DH"/>
    <property type="match status" value="1"/>
</dbReference>
<dbReference type="InterPro" id="IPR016039">
    <property type="entry name" value="Thiolase-like"/>
</dbReference>
<feature type="domain" description="Ketosynthase family 3 (KS3)" evidence="11">
    <location>
        <begin position="2"/>
        <end position="439"/>
    </location>
</feature>
<dbReference type="InterPro" id="IPR045851">
    <property type="entry name" value="AMP-bd_C_sf"/>
</dbReference>
<dbReference type="InterPro" id="IPR016035">
    <property type="entry name" value="Acyl_Trfase/lysoPLipase"/>
</dbReference>
<dbReference type="InterPro" id="IPR013968">
    <property type="entry name" value="PKS_KR"/>
</dbReference>
<dbReference type="SUPFAM" id="SSF52151">
    <property type="entry name" value="FabD/lysophospholipase-like"/>
    <property type="match status" value="1"/>
</dbReference>
<dbReference type="PROSITE" id="PS00455">
    <property type="entry name" value="AMP_BINDING"/>
    <property type="match status" value="1"/>
</dbReference>
<dbReference type="PROSITE" id="PS00606">
    <property type="entry name" value="KS3_1"/>
    <property type="match status" value="1"/>
</dbReference>
<dbReference type="InterPro" id="IPR009081">
    <property type="entry name" value="PP-bd_ACP"/>
</dbReference>
<dbReference type="Gene3D" id="3.30.559.30">
    <property type="entry name" value="Nonribosomal peptide synthetase, condensation domain"/>
    <property type="match status" value="1"/>
</dbReference>
<dbReference type="InterPro" id="IPR014031">
    <property type="entry name" value="Ketoacyl_synth_C"/>
</dbReference>
<evidence type="ECO:0008006" key="15">
    <source>
        <dbReference type="Google" id="ProtNLM"/>
    </source>
</evidence>
<sequence length="3967" mass="437460">MQEPIAITGSACHFPGGADSPSKLWELLQNPRDVLTEFPEERVNLSRFYNKNGEHHGSTDVQNKSYFLARDPRLFDAAFFKINPLEAEGMDPLQRILLETVYEALESAGLTLDQMKGSLTSVYVGLMTADFYDIQMRDTEVLAQHTAVGTARSILSNRISYAYDLRGPSMTIDTACSSSLVALHQAVQSLRSGESTSSIVAGANLILDSGTYIAESKLHMLSPDSRSRMWDKDANGYARGEGFSALILKPLSAAIRDGDHIECLIRETGVNSDGRTKGITMPSATAQADLIRRTYRNAGLDPLVDRCQYFECHGTGTLAGDPVEARAVQETFFPAGSDIQPDFEGHTKLYVGSIKTIIGHLEGCAGLAGVLKASLAIQHKIIPANMHFNELNPAVAPFYDNLKLVTKAVSWPETVNNCKRASVNSFGFGGTNCHAILESYEPNIRGMLEDDTVPNVTEPIAGPLVFSANTESSLIASIKDFAIHIENNTAEDLKDLTYVLQSKRSALPFKTHVTGTTRDQILRALRSQVANIDSKNDSHIGIQVQPINANETPGILGIFTGQGAQWATMGRDLILSCPLFCQSIERCEEALSSLADGPVWSLKTELLAEAAISRLSEAALSQPLCTALQIALVDLVLAAGIKLDAVVGHSSGEIAATYAAGILSSEDAMRIAYYRGLHAYLAQGSNAEKGAMMAVALSFDDALLFCAADEFAGRLCVAASNSTTSITLSGDAEAIYQAKDIFDEDGTFARLLKVDTAYHSHHMLRCASAYLNSLHACNIQINASRESCVWISSVRGDIDLLEGNMEALKGEYWVQNMVKPVLFSQALECAMWNGGPFDIITELGPHPALKGPATQTFKSSLGPSPPYVSFLRRAENDIESFSDGVGMVWCHLGTSFVDFEGYRNAFQHRTRPKMLKDLPSYGWHHDKIHWKESRISRKYRLHKDKPQELLGRRVSDDSEFEMRWRNIFRLSEIPWLRGHQFQGQTIFPGAGYVSMALEASRAIWKGKSVKLIEIQDLVIPRAMVIEEESSGVETVFTIRRESPDTQAADNSILTAEFACYICVDERAGSLEKGCAGKLLIHLGTQFYSTISTLGLDYGGIFRTMKAARRSAGRATASACWTPNEINSRDYILHPALLDVGFQASFAAFASPATEALWAPYLPMGIRRILVNPNIGYDDASGNVDLSIDAFVINSSSTLLDVDIHMSGSSGIPNVQVEGLALKAISEPQASDDRLVFAETRWDTDVSAAIEDLVDDPLDTNRAREIELVDTMQRMALYYFQKLLREVKPEEVQGLKWYHQRLFEAIHALLIPISEGKNLTTKKEWLWDSGDTILDLASEFPDSIDLQMMRAVGENLVSVVRGETVLLEKMMENSMLDRLYVEGLEFRRLNGHVARLVQQITHKHPRSKILEIGAGTGGTTKSILDAIHNAYSSYTYTDITTGFLDRASEKFKQHRHKMIFKVLDVEKEVLDQGYSEHSYDIIIASNVLHATRTLSETMKHTRSLLRPGGYLIMMEVTGDMMQLKLTMGGLPGWWLGEEDGRRLGPGISPLQWDELLRETSFSGVDSIFYDVVDVSRHSCSLIVSQAIDDRIACLRDPLSLAEVLPTRNLLLIGGQTLAVAKLSKSVLKLLSARIGDVTVVDGLDKLDISQVASNTSVICLEELHSPVFEHITATRLKKLQELFIRGGDIVWVTKGRFSMSPVSNMTVGVGRALIKEMPHIKIQFIDFDSLTTASPDVIADSFARMSLLSSPEYRDHDMLWVTEPEIAINESTIRIPRIVQDTYRNERFNASRRPIVGAVSKLRSCVEIVTNGDRLSLLERGCDLTRTSLSTNTRIDVHFSVAFPSATKSYNYLCLGYIHNTHQAVFAFTQTNASTIDALPFNVFVPTETVLCEATTLLALSTQILVKAIQMSVPPNSSVLYYEPDERLAACLMAGSCLVAANTYFGAVTRTGLPNDWISIHPQLSANSIKQMLPRDLDFAVVFQGATSEMIISCLSTTTTTILADSIMGDLEAIHVTSEQLSEAYHKTIREVQISSVRTTAAQSVSEAPVSSMIYPHIIDWTSRDDFDILVQPLNLVGMFSATKTYFMVGMTGELGRSICDWMIKHGARNIVLTSRNADVDTTWIQEMHTQGAIVKVFKMDVSDKESLRSTVSAVRFTMPPIAGVCNAAMVLSDKLFIDTNIDLIEAQFRPKVDGTRNLNEIFSDDNLDFFVLFSSLAAITGNGGQSIYHAANMFMTSLAAQRKENGLAASVIHIGMVTDIGYIARQGRHLEDHLRSHLYRPLSETDIHHLFAEAVLAGNPSSSENSEIIMGIQPFLDSPDAKVKPPWYDNPRFSHLILDGDASERKVETGSIAAQARQKLDNATTEDDATSALVELFSLKLELLMQLGSNTVNVNLSLLDLGCDSLLAVEIRTWFLKEIHVDVPILKILSQDTAGQICGDTARKFLHLKLENEEILPEILPTMVAAIQTPEMAPVVISSGNTDCRLVNSEQCKVKLVKVYDGGSQTSESGSSQENTNTSSVSSKSVTVSPSGSASSRKRISQPSFPIIPVMNGTGQFIRDQFAKVERMSFAQSRLYFMHKYLADQTTYNVTLSYDIFGPLHAFMFERALVTVIARHEMLRTCFFAQPDSGEPMQGILSGSSFRLRHTELGTEEDVKRQFEDFCTHKWDLEKGSTFGAALISQDESHHTIIFGYHHIIMDGVSWHLFVNDLNLAYQLRALQPTPRPYTDFAAGQIRAADAGIFESQTAFWKGQHVDLPDVMPLLPFANAKARTVTEDYDSFTTTRFLSRDLVKRIKHESQALRVAPFHFHLTVLQALFSRLLEVDDLCIGVTDANRLEDDFDKTIGFFLNLLPLRFKLDRSDSFSTLAANTSQNTAAAFTNSQIPFDMILDKLNVPRHPTHSPLFQVAFNYRNGNLVKIPIGNCSMELAAVQDARTQYDMAFNVTQVPDGTCGIQLTYRGYLYSQEAADSVMGVYMNLLDRFCVDRFLRIQDVELFQANMGLEDLKVGRGPLIDFEWPPTLSEKFQLAQRRAGARVAVKDKSSEVSYAQLAERVNNVARRLTTLGTTPGSHIAVLCSPSISTVVCMLAILHIGCIYVPLDLSLPPVRHAAMLKSCNPGVLLVNTDTLGMVDDLKMNDDFMTVVDVTAIATSVETVKFSGGMKLPAFLLYTSGSTGKPKGIILSQEGFINYAASKSRRLGLLRETVMQQSSTGFDMSIAQMFNSLANEGTLIMVPQESRGDPVAISRLMLDEKITFTVATPSEYLMLLRYGSTDLKQHSAWRHACLGGEPVTPQLKRAFHALNLSSLVITDCYGPTEISAATTFETVLLQDPTNSEGTSSTLQSVGKSIYNSSIRILDGELNPVPNGLSGEICVSGPGVAIGYLDLEDLSHEKFISDPFATASDIEKGWSRLYCTGDRGRLLPDGRLVFLGRMEGDTQIKLRGLRIDLEGITSTLLQSADGLLSEVALVVRGDPEILVAYVVVSMRRTTGESDLRLLSHSLPLPQYMCPSRIIILESLPTTSNGKIDLLKLRELPLVAPNQELSSQKLSLCEGELRLLWQDIFHQVGGTVQVLPDSDFFMLGGNSLLLVKLQSSIKERIGILVPLSKLYQASMLRRMASVIGIAKMEQQVDELIDWDAETAIPEKTFLALNGLSSGKQIRRQGREILLTGSTTFLGSAILDALLADETVNKIHCIAVTADHTLQDGPKVVVYTGSLLDPSLGLSEEEYYRVQSSTDQIIHADSRGHCMNNYASLRTPNYLSTCFLAKLARPRNIPLHFVSSNRVTLLSGNDCYPPISIAPFLPTTDGLEGFTAAKWASEIYLENVYKETGLPVCIHRTCAVIGDDAPDEDAQNAILRYSILLRAVPLFENFEGYFDFKNVRDVAFEVATGPVAAGPPTFRHHSSGIKIPVSGLQERMEELYNHTFEVLPTEIWIQKATSLGIEPLIVSYMEAMIGSGQKMSFPFMGGSV</sequence>
<dbReference type="InterPro" id="IPR057326">
    <property type="entry name" value="KR_dom"/>
</dbReference>
<keyword evidence="7" id="KW-0511">Multifunctional enzyme</keyword>
<dbReference type="Pfam" id="PF00550">
    <property type="entry name" value="PP-binding"/>
    <property type="match status" value="1"/>
</dbReference>
<dbReference type="SUPFAM" id="SSF55048">
    <property type="entry name" value="Probable ACP-binding domain of malonyl-CoA ACP transacylase"/>
    <property type="match status" value="1"/>
</dbReference>
<dbReference type="PANTHER" id="PTHR43775">
    <property type="entry name" value="FATTY ACID SYNTHASE"/>
    <property type="match status" value="1"/>
</dbReference>
<evidence type="ECO:0000256" key="1">
    <source>
        <dbReference type="ARBA" id="ARBA00022450"/>
    </source>
</evidence>
<dbReference type="InterPro" id="IPR049551">
    <property type="entry name" value="PKS_DH_C"/>
</dbReference>
<dbReference type="SUPFAM" id="SSF52777">
    <property type="entry name" value="CoA-dependent acyltransferases"/>
    <property type="match status" value="2"/>
</dbReference>
<keyword evidence="3" id="KW-0436">Ligase</keyword>
<dbReference type="EMBL" id="JAZHXI010000005">
    <property type="protein sequence ID" value="KAL2071167.1"/>
    <property type="molecule type" value="Genomic_DNA"/>
</dbReference>
<dbReference type="Gene3D" id="3.40.366.10">
    <property type="entry name" value="Malonyl-Coenzyme A Acyl Carrier Protein, domain 2"/>
    <property type="match status" value="1"/>
</dbReference>
<dbReference type="InterPro" id="IPR020841">
    <property type="entry name" value="PKS_Beta-ketoAc_synthase_dom"/>
</dbReference>
<dbReference type="InterPro" id="IPR042099">
    <property type="entry name" value="ANL_N_sf"/>
</dbReference>
<dbReference type="InterPro" id="IPR001227">
    <property type="entry name" value="Ac_transferase_dom_sf"/>
</dbReference>
<dbReference type="InterPro" id="IPR013217">
    <property type="entry name" value="Methyltransf_12"/>
</dbReference>
<feature type="active site" description="Proton acceptor; for dehydratase activity" evidence="8">
    <location>
        <position position="979"/>
    </location>
</feature>
<dbReference type="InterPro" id="IPR020806">
    <property type="entry name" value="PKS_PP-bd"/>
</dbReference>
<dbReference type="SMART" id="SM00822">
    <property type="entry name" value="PKS_KR"/>
    <property type="match status" value="1"/>
</dbReference>
<dbReference type="Gene3D" id="3.40.50.720">
    <property type="entry name" value="NAD(P)-binding Rossmann-like Domain"/>
    <property type="match status" value="2"/>
</dbReference>
<dbReference type="Pfam" id="PF00109">
    <property type="entry name" value="ketoacyl-synt"/>
    <property type="match status" value="1"/>
</dbReference>
<dbReference type="SMART" id="SM00826">
    <property type="entry name" value="PKS_DH"/>
    <property type="match status" value="1"/>
</dbReference>
<dbReference type="Pfam" id="PF00501">
    <property type="entry name" value="AMP-binding"/>
    <property type="match status" value="1"/>
</dbReference>
<dbReference type="Pfam" id="PF02801">
    <property type="entry name" value="Ketoacyl-synt_C"/>
    <property type="match status" value="1"/>
</dbReference>
<dbReference type="Gene3D" id="1.10.1200.10">
    <property type="entry name" value="ACP-like"/>
    <property type="match status" value="1"/>
</dbReference>
<dbReference type="InterPro" id="IPR036291">
    <property type="entry name" value="NAD(P)-bd_dom_sf"/>
</dbReference>
<dbReference type="InterPro" id="IPR020845">
    <property type="entry name" value="AMP-binding_CS"/>
</dbReference>
<dbReference type="SMART" id="SM00825">
    <property type="entry name" value="PKS_KS"/>
    <property type="match status" value="1"/>
</dbReference>
<gene>
    <name evidence="13" type="ORF">VTL71DRAFT_12402</name>
</gene>
<evidence type="ECO:0000259" key="10">
    <source>
        <dbReference type="PROSITE" id="PS50075"/>
    </source>
</evidence>
<dbReference type="Gene3D" id="3.10.129.120">
    <property type="match status" value="1"/>
</dbReference>
<dbReference type="Gene3D" id="3.40.50.150">
    <property type="entry name" value="Vaccinia Virus protein VP39"/>
    <property type="match status" value="1"/>
</dbReference>
<dbReference type="SUPFAM" id="SSF51735">
    <property type="entry name" value="NAD(P)-binding Rossmann-fold domains"/>
    <property type="match status" value="2"/>
</dbReference>
<name>A0ABR4CMI1_9HELO</name>
<evidence type="ECO:0000256" key="7">
    <source>
        <dbReference type="ARBA" id="ARBA00023268"/>
    </source>
</evidence>
<feature type="domain" description="Carrier" evidence="10">
    <location>
        <begin position="2367"/>
        <end position="2445"/>
    </location>
</feature>
<dbReference type="SUPFAM" id="SSF53335">
    <property type="entry name" value="S-adenosyl-L-methionine-dependent methyltransferases"/>
    <property type="match status" value="1"/>
</dbReference>
<keyword evidence="4" id="KW-0489">Methyltransferase</keyword>
<dbReference type="SUPFAM" id="SSF56801">
    <property type="entry name" value="Acetyl-CoA synthetase-like"/>
    <property type="match status" value="1"/>
</dbReference>
<evidence type="ECO:0000259" key="11">
    <source>
        <dbReference type="PROSITE" id="PS52004"/>
    </source>
</evidence>
<evidence type="ECO:0000313" key="14">
    <source>
        <dbReference type="Proteomes" id="UP001595075"/>
    </source>
</evidence>
<dbReference type="Pfam" id="PF00698">
    <property type="entry name" value="Acyl_transf_1"/>
    <property type="match status" value="1"/>
</dbReference>
<dbReference type="InterPro" id="IPR023213">
    <property type="entry name" value="CAT-like_dom_sf"/>
</dbReference>
<keyword evidence="5" id="KW-0808">Transferase</keyword>
<dbReference type="CDD" id="cd19532">
    <property type="entry name" value="C_PKS-NRPS"/>
    <property type="match status" value="1"/>
</dbReference>
<dbReference type="InterPro" id="IPR018201">
    <property type="entry name" value="Ketoacyl_synth_AS"/>
</dbReference>
<dbReference type="Gene3D" id="3.30.70.3290">
    <property type="match status" value="1"/>
</dbReference>
<dbReference type="InterPro" id="IPR049900">
    <property type="entry name" value="PKS_mFAS_DH"/>
</dbReference>
<dbReference type="Gene3D" id="3.40.50.12780">
    <property type="entry name" value="N-terminal domain of ligase-like"/>
    <property type="match status" value="1"/>
</dbReference>
<dbReference type="InterPro" id="IPR001242">
    <property type="entry name" value="Condensation_dom"/>
</dbReference>
<feature type="compositionally biased region" description="Low complexity" evidence="9">
    <location>
        <begin position="2503"/>
        <end position="2535"/>
    </location>
</feature>
<dbReference type="PANTHER" id="PTHR43775:SF20">
    <property type="entry name" value="HYBRID PKS-NRPS SYNTHETASE APDA"/>
    <property type="match status" value="1"/>
</dbReference>
<dbReference type="PROSITE" id="PS50075">
    <property type="entry name" value="CARRIER"/>
    <property type="match status" value="2"/>
</dbReference>
<dbReference type="Pfam" id="PF07993">
    <property type="entry name" value="NAD_binding_4"/>
    <property type="match status" value="1"/>
</dbReference>
<dbReference type="Proteomes" id="UP001595075">
    <property type="component" value="Unassembled WGS sequence"/>
</dbReference>
<dbReference type="SUPFAM" id="SSF47336">
    <property type="entry name" value="ACP-like"/>
    <property type="match status" value="2"/>
</dbReference>
<dbReference type="InterPro" id="IPR013120">
    <property type="entry name" value="FAR_NAD-bd"/>
</dbReference>
<feature type="region of interest" description="N-terminal hotdog fold" evidence="8">
    <location>
        <begin position="947"/>
        <end position="1068"/>
    </location>
</feature>
<dbReference type="Pfam" id="PF08659">
    <property type="entry name" value="KR"/>
    <property type="match status" value="1"/>
</dbReference>
<evidence type="ECO:0000256" key="6">
    <source>
        <dbReference type="ARBA" id="ARBA00022737"/>
    </source>
</evidence>